<proteinExistence type="predicted"/>
<feature type="region of interest" description="Disordered" evidence="1">
    <location>
        <begin position="1"/>
        <end position="43"/>
    </location>
</feature>
<dbReference type="OrthoDB" id="8538784at2"/>
<evidence type="ECO:0000256" key="1">
    <source>
        <dbReference type="SAM" id="MobiDB-lite"/>
    </source>
</evidence>
<dbReference type="InterPro" id="IPR021327">
    <property type="entry name" value="DUF2934"/>
</dbReference>
<accession>A0A7Z0VNY8</accession>
<organism evidence="2 3">
    <name type="scientific">Candidatus Thiodiazotropha endolucinida</name>
    <dbReference type="NCBI Taxonomy" id="1655433"/>
    <lineage>
        <taxon>Bacteria</taxon>
        <taxon>Pseudomonadati</taxon>
        <taxon>Pseudomonadota</taxon>
        <taxon>Gammaproteobacteria</taxon>
        <taxon>Chromatiales</taxon>
        <taxon>Sedimenticolaceae</taxon>
        <taxon>Candidatus Thiodiazotropha</taxon>
    </lineage>
</organism>
<comment type="caution">
    <text evidence="2">The sequence shown here is derived from an EMBL/GenBank/DDBJ whole genome shotgun (WGS) entry which is preliminary data.</text>
</comment>
<feature type="compositionally biased region" description="Basic and acidic residues" evidence="1">
    <location>
        <begin position="1"/>
        <end position="18"/>
    </location>
</feature>
<dbReference type="Proteomes" id="UP000094769">
    <property type="component" value="Unassembled WGS sequence"/>
</dbReference>
<evidence type="ECO:0000313" key="2">
    <source>
        <dbReference type="EMBL" id="ODJ88701.1"/>
    </source>
</evidence>
<dbReference type="RefSeq" id="WP_069122223.1">
    <property type="nucleotide sequence ID" value="NZ_MARB01000005.1"/>
</dbReference>
<dbReference type="EMBL" id="MARB01000005">
    <property type="protein sequence ID" value="ODJ88701.1"/>
    <property type="molecule type" value="Genomic_DNA"/>
</dbReference>
<evidence type="ECO:0008006" key="4">
    <source>
        <dbReference type="Google" id="ProtNLM"/>
    </source>
</evidence>
<evidence type="ECO:0000313" key="3">
    <source>
        <dbReference type="Proteomes" id="UP000094769"/>
    </source>
</evidence>
<name>A0A7Z0VNY8_9GAMM</name>
<dbReference type="AlphaFoldDB" id="A0A7Z0VNY8"/>
<dbReference type="Pfam" id="PF11154">
    <property type="entry name" value="DUF2934"/>
    <property type="match status" value="1"/>
</dbReference>
<feature type="compositionally biased region" description="Basic residues" evidence="1">
    <location>
        <begin position="19"/>
        <end position="32"/>
    </location>
</feature>
<keyword evidence="3" id="KW-1185">Reference proteome</keyword>
<protein>
    <recommendedName>
        <fullName evidence="4">DUF2934 domain-containing protein</fullName>
    </recommendedName>
</protein>
<gene>
    <name evidence="2" type="ORF">CODIS_12520</name>
</gene>
<reference evidence="2 3" key="1">
    <citation type="submission" date="2016-06" db="EMBL/GenBank/DDBJ databases">
        <title>Genome sequence of endosymbiont of Candidatus Endolucinida thiodiazotropha.</title>
        <authorList>
            <person name="Poehlein A."/>
            <person name="Koenig S."/>
            <person name="Heiden S.E."/>
            <person name="Thuermer A."/>
            <person name="Voget S."/>
            <person name="Daniel R."/>
            <person name="Markert S."/>
            <person name="Gros O."/>
            <person name="Schweder T."/>
        </authorList>
    </citation>
    <scope>NUCLEOTIDE SEQUENCE [LARGE SCALE GENOMIC DNA]</scope>
    <source>
        <strain evidence="2 3">COS</strain>
    </source>
</reference>
<sequence length="91" mass="10435">MGKKSDQKKSKKDKDKKKLTAQTKKSGKKEKKSAKESTAVNPQLRLDMIAEAAYFIAEKHGFDPQRVTQDWQQAEEQIDEMLKSKYDEATS</sequence>